<organism evidence="1 2">
    <name type="scientific">Halomonas citrativorans</name>
    <dbReference type="NCBI Taxonomy" id="2742612"/>
    <lineage>
        <taxon>Bacteria</taxon>
        <taxon>Pseudomonadati</taxon>
        <taxon>Pseudomonadota</taxon>
        <taxon>Gammaproteobacteria</taxon>
        <taxon>Oceanospirillales</taxon>
        <taxon>Halomonadaceae</taxon>
        <taxon>Halomonas</taxon>
    </lineage>
</organism>
<reference evidence="1 2" key="1">
    <citation type="submission" date="2020-07" db="EMBL/GenBank/DDBJ databases">
        <title>Halophilic bacteria isolated from french cheeses.</title>
        <authorList>
            <person name="Kothe C.I."/>
            <person name="Farah-Kraiem B."/>
            <person name="Renault P."/>
            <person name="Dridi B."/>
        </authorList>
    </citation>
    <scope>NUCLEOTIDE SEQUENCE [LARGE SCALE GENOMIC DNA]</scope>
    <source>
        <strain evidence="1 2">FME16</strain>
    </source>
</reference>
<evidence type="ECO:0000313" key="2">
    <source>
        <dbReference type="Proteomes" id="UP000754821"/>
    </source>
</evidence>
<dbReference type="EMBL" id="RRZC01000003">
    <property type="protein sequence ID" value="MBE0402753.1"/>
    <property type="molecule type" value="Genomic_DNA"/>
</dbReference>
<keyword evidence="2" id="KW-1185">Reference proteome</keyword>
<sequence>MSLLTPFGPLQDIPLDNIEQLKEILVRSDKSRMLEGLVIESVFNEYLSKLTGQGIDVLPISLVRTLTVKAQRHSTRKTFVNAWWIWDHSEACTSAAALRKLLAPKGSHDGFLFDCYYNESARDFFIKEWNGETHIPIQSFMLKNRRQTVPQFRIPAASVIDEHRSQQAFWAGISSQYSDDLFKRVVLHRLFKNCAIQPFFDGVWDIDSLARLPDNTFMQLEVKHKFPRIDGPDENLSFGINNGQLRVMLALAQRGIKTLHMIMVKPIWNKNLGTGYLLNRIGDRKNVVLLAKLLDETTLREIMKRRSSATGAEQSFTGKDEQKARYVTPSEFQFLGTLDDPVEEIAKNIHLSATGHLDRPASDQMLKNSRIQQ</sequence>
<dbReference type="Proteomes" id="UP000754821">
    <property type="component" value="Unassembled WGS sequence"/>
</dbReference>
<protein>
    <submittedName>
        <fullName evidence="1">Uncharacterized protein</fullName>
    </submittedName>
</protein>
<gene>
    <name evidence="1" type="ORF">EI163_04135</name>
</gene>
<accession>A0ABR9F8E3</accession>
<comment type="caution">
    <text evidence="1">The sequence shown here is derived from an EMBL/GenBank/DDBJ whole genome shotgun (WGS) entry which is preliminary data.</text>
</comment>
<name>A0ABR9F8E3_9GAMM</name>
<evidence type="ECO:0000313" key="1">
    <source>
        <dbReference type="EMBL" id="MBE0402753.1"/>
    </source>
</evidence>
<dbReference type="RefSeq" id="WP_192526798.1">
    <property type="nucleotide sequence ID" value="NZ_JABUZC010000028.1"/>
</dbReference>
<proteinExistence type="predicted"/>